<evidence type="ECO:0000256" key="3">
    <source>
        <dbReference type="ARBA" id="ARBA00022737"/>
    </source>
</evidence>
<dbReference type="GO" id="GO:0005634">
    <property type="term" value="C:nucleus"/>
    <property type="evidence" value="ECO:0007669"/>
    <property type="project" value="UniProtKB-SubCell"/>
</dbReference>
<sequence length="669" mass="76260">MEFQEIKEELVENEIHIGSQLSTSTDIGGLKNEPEYKSEVKAEIKKEFADGDQGCNIEGQLTTSLDLKDLKNEQDEDNSEFPQEQNTLGILNTIYVPSNYKKQYTSRRAQGNNLKLDICVKLVDRTKYLNHGKDHTGKQLHKCEMYFKQFSQLSRIKQHMEAHTGEILQHSAEKCREMDVHEALDGLFEAVPMPRNAPKPSQSPPRNQQSSNQGHAKRTSETPLFQRSKRSRGKGKEFPQEQNTLGILKTIYVPSNYKKQYTSRLAQGNNLKLDICVKLVDRTKYLNHGKDHTGKQLHKCEIYFKQFSQLSRIKQHMEAHTGEIIQHSAEKCREMDVHEALDGLFEAVPMPRNAPKPSQSPPRNQQSSNQGHAKRTSETPLFQRSKRSRGKGKGKSQNQIGKPGFDKKPNPAVRMMYPRRSHFLVFCSNVGVDMLCEVVYTSMQSRGFLTAGNVSLPQLKYVVCVALWARIASVAAAKGYITHDVPDVTVLLNSVVGLQLPAVLARYIETLGTFTLANGCTIAPWFASREEMQNQHQIDYDNYFHEAIPIRPVPGNYWSIDGDWIVSWNQSTTHPACHFRPIKWSETEGTAEMIVTPIACEEQYLRPTAPQQLTVFEGQLGSVYRWRDFAYEQYFPADTAIVCTHLMYGTEFNAREFWSEHLVGSVHYN</sequence>
<evidence type="ECO:0000256" key="6">
    <source>
        <dbReference type="ARBA" id="ARBA00023242"/>
    </source>
</evidence>
<proteinExistence type="predicted"/>
<dbReference type="RefSeq" id="XP_028151318.1">
    <property type="nucleotide sequence ID" value="XM_028295517.1"/>
</dbReference>
<dbReference type="SUPFAM" id="SSF57667">
    <property type="entry name" value="beta-beta-alpha zinc fingers"/>
    <property type="match status" value="2"/>
</dbReference>
<evidence type="ECO:0000256" key="5">
    <source>
        <dbReference type="ARBA" id="ARBA00022833"/>
    </source>
</evidence>
<feature type="compositionally biased region" description="Low complexity" evidence="8">
    <location>
        <begin position="204"/>
        <end position="213"/>
    </location>
</feature>
<evidence type="ECO:0000256" key="1">
    <source>
        <dbReference type="ARBA" id="ARBA00004123"/>
    </source>
</evidence>
<feature type="region of interest" description="Disordered" evidence="8">
    <location>
        <begin position="348"/>
        <end position="412"/>
    </location>
</feature>
<evidence type="ECO:0000256" key="8">
    <source>
        <dbReference type="SAM" id="MobiDB-lite"/>
    </source>
</evidence>
<evidence type="ECO:0000313" key="10">
    <source>
        <dbReference type="RefSeq" id="XP_028151318.1"/>
    </source>
</evidence>
<dbReference type="Gene3D" id="3.30.160.60">
    <property type="entry name" value="Classic Zinc Finger"/>
    <property type="match status" value="2"/>
</dbReference>
<keyword evidence="6" id="KW-0539">Nucleus</keyword>
<gene>
    <name evidence="10" type="primary">LOC114344693</name>
</gene>
<protein>
    <submittedName>
        <fullName evidence="10">Uncharacterized protein LOC114344693 isoform X1</fullName>
    </submittedName>
</protein>
<reference evidence="10" key="1">
    <citation type="submission" date="2025-08" db="UniProtKB">
        <authorList>
            <consortium name="RefSeq"/>
        </authorList>
    </citation>
    <scope>IDENTIFICATION</scope>
    <source>
        <tissue evidence="10">Whole insect</tissue>
    </source>
</reference>
<keyword evidence="2" id="KW-0479">Metal-binding</keyword>
<evidence type="ECO:0000256" key="4">
    <source>
        <dbReference type="ARBA" id="ARBA00022771"/>
    </source>
</evidence>
<feature type="region of interest" description="Disordered" evidence="8">
    <location>
        <begin position="191"/>
        <end position="240"/>
    </location>
</feature>
<feature type="domain" description="C2H2-type" evidence="9">
    <location>
        <begin position="298"/>
        <end position="325"/>
    </location>
</feature>
<name>A0A6P7H0S2_DIAVI</name>
<accession>A0A6P7H0S2</accession>
<evidence type="ECO:0000259" key="9">
    <source>
        <dbReference type="PROSITE" id="PS50157"/>
    </source>
</evidence>
<feature type="domain" description="C2H2-type" evidence="9">
    <location>
        <begin position="141"/>
        <end position="166"/>
    </location>
</feature>
<keyword evidence="3" id="KW-0677">Repeat</keyword>
<dbReference type="InterPro" id="IPR036236">
    <property type="entry name" value="Znf_C2H2_sf"/>
</dbReference>
<keyword evidence="4 7" id="KW-0863">Zinc-finger</keyword>
<dbReference type="InParanoid" id="A0A6P7H0S2"/>
<dbReference type="PANTHER" id="PTHR24406">
    <property type="entry name" value="TRANSCRIPTIONAL REPRESSOR CTCFL-RELATED"/>
    <property type="match status" value="1"/>
</dbReference>
<feature type="compositionally biased region" description="Basic residues" evidence="8">
    <location>
        <begin position="384"/>
        <end position="394"/>
    </location>
</feature>
<dbReference type="GO" id="GO:0008270">
    <property type="term" value="F:zinc ion binding"/>
    <property type="evidence" value="ECO:0007669"/>
    <property type="project" value="UniProtKB-KW"/>
</dbReference>
<comment type="subcellular location">
    <subcellularLocation>
        <location evidence="1">Nucleus</location>
    </subcellularLocation>
</comment>
<evidence type="ECO:0000256" key="2">
    <source>
        <dbReference type="ARBA" id="ARBA00022723"/>
    </source>
</evidence>
<evidence type="ECO:0000256" key="7">
    <source>
        <dbReference type="PROSITE-ProRule" id="PRU00042"/>
    </source>
</evidence>
<keyword evidence="5" id="KW-0862">Zinc</keyword>
<feature type="compositionally biased region" description="Low complexity" evidence="8">
    <location>
        <begin position="361"/>
        <end position="370"/>
    </location>
</feature>
<dbReference type="InterPro" id="IPR050888">
    <property type="entry name" value="ZnF_C2H2-type_TF"/>
</dbReference>
<dbReference type="InterPro" id="IPR013087">
    <property type="entry name" value="Znf_C2H2_type"/>
</dbReference>
<dbReference type="PROSITE" id="PS50157">
    <property type="entry name" value="ZINC_FINGER_C2H2_2"/>
    <property type="match status" value="2"/>
</dbReference>
<dbReference type="AlphaFoldDB" id="A0A6P7H0S2"/>
<organism evidence="10">
    <name type="scientific">Diabrotica virgifera virgifera</name>
    <name type="common">western corn rootworm</name>
    <dbReference type="NCBI Taxonomy" id="50390"/>
    <lineage>
        <taxon>Eukaryota</taxon>
        <taxon>Metazoa</taxon>
        <taxon>Ecdysozoa</taxon>
        <taxon>Arthropoda</taxon>
        <taxon>Hexapoda</taxon>
        <taxon>Insecta</taxon>
        <taxon>Pterygota</taxon>
        <taxon>Neoptera</taxon>
        <taxon>Endopterygota</taxon>
        <taxon>Coleoptera</taxon>
        <taxon>Polyphaga</taxon>
        <taxon>Cucujiformia</taxon>
        <taxon>Chrysomeloidea</taxon>
        <taxon>Chrysomelidae</taxon>
        <taxon>Galerucinae</taxon>
        <taxon>Diabroticina</taxon>
        <taxon>Diabroticites</taxon>
        <taxon>Diabrotica</taxon>
    </lineage>
</organism>